<dbReference type="GO" id="GO:0003735">
    <property type="term" value="F:structural constituent of ribosome"/>
    <property type="evidence" value="ECO:0007669"/>
    <property type="project" value="InterPro"/>
</dbReference>
<dbReference type="HAMAP" id="MF_01331_B">
    <property type="entry name" value="Ribosomal_uL22_B"/>
    <property type="match status" value="1"/>
</dbReference>
<evidence type="ECO:0000256" key="10">
    <source>
        <dbReference type="RuleBase" id="RU004008"/>
    </source>
</evidence>
<comment type="similarity">
    <text evidence="1 7 8">Belongs to the universal ribosomal protein uL22 family.</text>
</comment>
<dbReference type="GO" id="GO:0019843">
    <property type="term" value="F:rRNA binding"/>
    <property type="evidence" value="ECO:0007669"/>
    <property type="project" value="UniProtKB-UniRule"/>
</dbReference>
<dbReference type="InterPro" id="IPR005727">
    <property type="entry name" value="Ribosomal_uL22_bac/chlpt-type"/>
</dbReference>
<evidence type="ECO:0000313" key="13">
    <source>
        <dbReference type="Proteomes" id="UP000178117"/>
    </source>
</evidence>
<organism evidence="12 13">
    <name type="scientific">Candidatus Yanofskybacteria bacterium RIFCSPHIGHO2_02_FULL_50_12</name>
    <dbReference type="NCBI Taxonomy" id="1802685"/>
    <lineage>
        <taxon>Bacteria</taxon>
        <taxon>Candidatus Yanofskyibacteriota</taxon>
    </lineage>
</organism>
<gene>
    <name evidence="7" type="primary">rplV</name>
    <name evidence="12" type="ORF">A3C88_01375</name>
</gene>
<evidence type="ECO:0000256" key="11">
    <source>
        <dbReference type="SAM" id="MobiDB-lite"/>
    </source>
</evidence>
<protein>
    <recommendedName>
        <fullName evidence="6 7">Large ribosomal subunit protein uL22</fullName>
    </recommendedName>
</protein>
<sequence length="179" mass="20607">MANVKAQLNNVRLAPRKVRLVVNAVKGKNALKALEQLEFLNRRPSDPIMKLIKSALANAENNFNMVRSNLYIKEFFVDEGMKLRRYRPKAFGRTAPIQKKTSHIRLVLAEKVPGLKIEKKTEPKHEHKHDHEQGEHSAKEHKKIQTDLPGKPEVKTDLKENKGAFSSAKKKFFQRRKAI</sequence>
<dbReference type="EMBL" id="MGJZ01000006">
    <property type="protein sequence ID" value="OGN17661.1"/>
    <property type="molecule type" value="Genomic_DNA"/>
</dbReference>
<dbReference type="PANTHER" id="PTHR13501">
    <property type="entry name" value="CHLOROPLAST 50S RIBOSOMAL PROTEIN L22-RELATED"/>
    <property type="match status" value="1"/>
</dbReference>
<comment type="caution">
    <text evidence="12">The sequence shown here is derived from an EMBL/GenBank/DDBJ whole genome shotgun (WGS) entry which is preliminary data.</text>
</comment>
<dbReference type="Proteomes" id="UP000178117">
    <property type="component" value="Unassembled WGS sequence"/>
</dbReference>
<dbReference type="InterPro" id="IPR001063">
    <property type="entry name" value="Ribosomal_uL22"/>
</dbReference>
<evidence type="ECO:0000256" key="5">
    <source>
        <dbReference type="ARBA" id="ARBA00023274"/>
    </source>
</evidence>
<dbReference type="STRING" id="1802685.A3C88_01375"/>
<proteinExistence type="inferred from homology"/>
<feature type="compositionally biased region" description="Basic residues" evidence="11">
    <location>
        <begin position="168"/>
        <end position="179"/>
    </location>
</feature>
<evidence type="ECO:0000256" key="3">
    <source>
        <dbReference type="ARBA" id="ARBA00022884"/>
    </source>
</evidence>
<feature type="region of interest" description="Disordered" evidence="11">
    <location>
        <begin position="116"/>
        <end position="179"/>
    </location>
</feature>
<evidence type="ECO:0000256" key="8">
    <source>
        <dbReference type="RuleBase" id="RU004005"/>
    </source>
</evidence>
<keyword evidence="4 7" id="KW-0689">Ribosomal protein</keyword>
<evidence type="ECO:0000256" key="2">
    <source>
        <dbReference type="ARBA" id="ARBA00022730"/>
    </source>
</evidence>
<dbReference type="GO" id="GO:0006412">
    <property type="term" value="P:translation"/>
    <property type="evidence" value="ECO:0007669"/>
    <property type="project" value="UniProtKB-UniRule"/>
</dbReference>
<feature type="compositionally biased region" description="Basic and acidic residues" evidence="11">
    <location>
        <begin position="150"/>
        <end position="162"/>
    </location>
</feature>
<evidence type="ECO:0000256" key="4">
    <source>
        <dbReference type="ARBA" id="ARBA00022980"/>
    </source>
</evidence>
<keyword evidence="3 7" id="KW-0694">RNA-binding</keyword>
<dbReference type="AlphaFoldDB" id="A0A1F8FXH7"/>
<dbReference type="SUPFAM" id="SSF54843">
    <property type="entry name" value="Ribosomal protein L22"/>
    <property type="match status" value="1"/>
</dbReference>
<dbReference type="PANTHER" id="PTHR13501:SF8">
    <property type="entry name" value="LARGE RIBOSOMAL SUBUNIT PROTEIN UL22M"/>
    <property type="match status" value="1"/>
</dbReference>
<evidence type="ECO:0000256" key="9">
    <source>
        <dbReference type="RuleBase" id="RU004006"/>
    </source>
</evidence>
<dbReference type="NCBIfam" id="TIGR01044">
    <property type="entry name" value="rplV_bact"/>
    <property type="match status" value="1"/>
</dbReference>
<evidence type="ECO:0000256" key="6">
    <source>
        <dbReference type="ARBA" id="ARBA00035207"/>
    </source>
</evidence>
<comment type="function">
    <text evidence="7">The globular domain of the protein is located near the polypeptide exit tunnel on the outside of the subunit, while an extended beta-hairpin is found that lines the wall of the exit tunnel in the center of the 70S ribosome.</text>
</comment>
<comment type="function">
    <text evidence="7 10">This protein binds specifically to 23S rRNA; its binding is stimulated by other ribosomal proteins, e.g., L4, L17, and L20. It is important during the early stages of 50S assembly. It makes multiple contacts with different domains of the 23S rRNA in the assembled 50S subunit and ribosome.</text>
</comment>
<evidence type="ECO:0000256" key="7">
    <source>
        <dbReference type="HAMAP-Rule" id="MF_01331"/>
    </source>
</evidence>
<dbReference type="CDD" id="cd00336">
    <property type="entry name" value="Ribosomal_L22"/>
    <property type="match status" value="1"/>
</dbReference>
<reference evidence="12 13" key="1">
    <citation type="journal article" date="2016" name="Nat. Commun.">
        <title>Thousands of microbial genomes shed light on interconnected biogeochemical processes in an aquifer system.</title>
        <authorList>
            <person name="Anantharaman K."/>
            <person name="Brown C.T."/>
            <person name="Hug L.A."/>
            <person name="Sharon I."/>
            <person name="Castelle C.J."/>
            <person name="Probst A.J."/>
            <person name="Thomas B.C."/>
            <person name="Singh A."/>
            <person name="Wilkins M.J."/>
            <person name="Karaoz U."/>
            <person name="Brodie E.L."/>
            <person name="Williams K.H."/>
            <person name="Hubbard S.S."/>
            <person name="Banfield J.F."/>
        </authorList>
    </citation>
    <scope>NUCLEOTIDE SEQUENCE [LARGE SCALE GENOMIC DNA]</scope>
</reference>
<dbReference type="Gene3D" id="3.90.470.10">
    <property type="entry name" value="Ribosomal protein L22/L17"/>
    <property type="match status" value="1"/>
</dbReference>
<dbReference type="InterPro" id="IPR036394">
    <property type="entry name" value="Ribosomal_uL22_sf"/>
</dbReference>
<evidence type="ECO:0000256" key="1">
    <source>
        <dbReference type="ARBA" id="ARBA00009451"/>
    </source>
</evidence>
<dbReference type="Pfam" id="PF00237">
    <property type="entry name" value="Ribosomal_L22"/>
    <property type="match status" value="1"/>
</dbReference>
<name>A0A1F8FXH7_9BACT</name>
<dbReference type="GO" id="GO:0022625">
    <property type="term" value="C:cytosolic large ribosomal subunit"/>
    <property type="evidence" value="ECO:0007669"/>
    <property type="project" value="TreeGrafter"/>
</dbReference>
<feature type="compositionally biased region" description="Basic and acidic residues" evidence="11">
    <location>
        <begin position="116"/>
        <end position="138"/>
    </location>
</feature>
<keyword evidence="5 7" id="KW-0687">Ribonucleoprotein</keyword>
<comment type="subunit">
    <text evidence="7 9">Part of the 50S ribosomal subunit.</text>
</comment>
<accession>A0A1F8FXH7</accession>
<dbReference type="InterPro" id="IPR047867">
    <property type="entry name" value="Ribosomal_uL22_bac/org-type"/>
</dbReference>
<keyword evidence="2 7" id="KW-0699">rRNA-binding</keyword>
<evidence type="ECO:0000313" key="12">
    <source>
        <dbReference type="EMBL" id="OGN17661.1"/>
    </source>
</evidence>